<dbReference type="Pfam" id="PF13770">
    <property type="entry name" value="DUF4169"/>
    <property type="match status" value="1"/>
</dbReference>
<proteinExistence type="predicted"/>
<evidence type="ECO:0000313" key="3">
    <source>
        <dbReference type="Proteomes" id="UP000033187"/>
    </source>
</evidence>
<dbReference type="KEGG" id="fiy:BN1229_v1_4000"/>
<dbReference type="KEGG" id="fil:BN1229_v1_4013"/>
<name>A0A0D6JLL5_9HYPH</name>
<dbReference type="Proteomes" id="UP000033187">
    <property type="component" value="Chromosome 1"/>
</dbReference>
<sequence>MTAEIINLRQVRKARERARKEAQAEENRAKFGQSKTERQKRSLEAEHANRQLDGAQRVGSPDHQPSTPPSNPKDDIPPSGGAA</sequence>
<gene>
    <name evidence="2" type="ORF">YBN1229_v1_4000</name>
</gene>
<dbReference type="RefSeq" id="WP_046479592.1">
    <property type="nucleotide sequence ID" value="NZ_LN829118.1"/>
</dbReference>
<evidence type="ECO:0000256" key="1">
    <source>
        <dbReference type="SAM" id="MobiDB-lite"/>
    </source>
</evidence>
<feature type="region of interest" description="Disordered" evidence="1">
    <location>
        <begin position="1"/>
        <end position="83"/>
    </location>
</feature>
<feature type="compositionally biased region" description="Basic and acidic residues" evidence="1">
    <location>
        <begin position="18"/>
        <end position="50"/>
    </location>
</feature>
<dbReference type="EMBL" id="LN829119">
    <property type="protein sequence ID" value="CPR22567.1"/>
    <property type="molecule type" value="Genomic_DNA"/>
</dbReference>
<dbReference type="AlphaFoldDB" id="A0A0D6JLL5"/>
<accession>A0A0D6JLL5</accession>
<dbReference type="InterPro" id="IPR025227">
    <property type="entry name" value="DUF4169"/>
</dbReference>
<protein>
    <submittedName>
        <fullName evidence="2">Uncharacterized protein</fullName>
    </submittedName>
</protein>
<keyword evidence="3" id="KW-1185">Reference proteome</keyword>
<evidence type="ECO:0000313" key="2">
    <source>
        <dbReference type="EMBL" id="CPR22567.1"/>
    </source>
</evidence>
<organism evidence="2 3">
    <name type="scientific">Candidatus Filomicrobium marinum</name>
    <dbReference type="NCBI Taxonomy" id="1608628"/>
    <lineage>
        <taxon>Bacteria</taxon>
        <taxon>Pseudomonadati</taxon>
        <taxon>Pseudomonadota</taxon>
        <taxon>Alphaproteobacteria</taxon>
        <taxon>Hyphomicrobiales</taxon>
        <taxon>Hyphomicrobiaceae</taxon>
        <taxon>Filomicrobium</taxon>
    </lineage>
</organism>
<reference evidence="3" key="1">
    <citation type="submission" date="2015-02" db="EMBL/GenBank/DDBJ databases">
        <authorList>
            <person name="Chooi Y.-H."/>
        </authorList>
    </citation>
    <scope>NUCLEOTIDE SEQUENCE [LARGE SCALE GENOMIC DNA]</scope>
    <source>
        <strain evidence="3">strain Y</strain>
    </source>
</reference>